<dbReference type="KEGG" id="orn:DV701_14640"/>
<evidence type="ECO:0000256" key="1">
    <source>
        <dbReference type="SAM" id="MobiDB-lite"/>
    </source>
</evidence>
<sequence length="214" mass="21737">MHTRTLTVATTAAGLALVLGACTSGGPEPAPTSDEAAVTSDDGLEGTAGNQGWMCNYVSPTAVELANGSAPQTTRMLVTEDTEDSWVCDVLVGGKGEQEPVIELSIHLGEGAWADARARAEGAEGVEPGPDHLGVSFVSPGLVTGLTMCKDPQSDDAGDKIPYALVAESFGQTGAGATEHLERAVTETAKALDQSVGCSPKLAVEEDAAQTTAP</sequence>
<proteinExistence type="predicted"/>
<feature type="chain" id="PRO_5038894755" description="DUF3558 domain-containing protein" evidence="2">
    <location>
        <begin position="22"/>
        <end position="214"/>
    </location>
</feature>
<dbReference type="OrthoDB" id="4863947at2"/>
<feature type="region of interest" description="Disordered" evidence="1">
    <location>
        <begin position="195"/>
        <end position="214"/>
    </location>
</feature>
<reference evidence="3 4" key="1">
    <citation type="submission" date="2018-07" db="EMBL/GenBank/DDBJ databases">
        <title>Complete genome sequencing of Ornithinimicrobium sp. AMA3305.</title>
        <authorList>
            <person name="Bae J.-W."/>
        </authorList>
    </citation>
    <scope>NUCLEOTIDE SEQUENCE [LARGE SCALE GENOMIC DNA]</scope>
    <source>
        <strain evidence="3 4">AMA3305</strain>
    </source>
</reference>
<organism evidence="3 4">
    <name type="scientific">Ornithinimicrobium avium</name>
    <dbReference type="NCBI Taxonomy" id="2283195"/>
    <lineage>
        <taxon>Bacteria</taxon>
        <taxon>Bacillati</taxon>
        <taxon>Actinomycetota</taxon>
        <taxon>Actinomycetes</taxon>
        <taxon>Micrococcales</taxon>
        <taxon>Ornithinimicrobiaceae</taxon>
        <taxon>Ornithinimicrobium</taxon>
    </lineage>
</organism>
<accession>A0A345NQ80</accession>
<evidence type="ECO:0008006" key="5">
    <source>
        <dbReference type="Google" id="ProtNLM"/>
    </source>
</evidence>
<gene>
    <name evidence="3" type="ORF">DV701_14640</name>
</gene>
<protein>
    <recommendedName>
        <fullName evidence="5">DUF3558 domain-containing protein</fullName>
    </recommendedName>
</protein>
<dbReference type="EMBL" id="CP031229">
    <property type="protein sequence ID" value="AXH97188.1"/>
    <property type="molecule type" value="Genomic_DNA"/>
</dbReference>
<feature type="signal peptide" evidence="2">
    <location>
        <begin position="1"/>
        <end position="21"/>
    </location>
</feature>
<dbReference type="Proteomes" id="UP000253790">
    <property type="component" value="Chromosome"/>
</dbReference>
<evidence type="ECO:0000256" key="2">
    <source>
        <dbReference type="SAM" id="SignalP"/>
    </source>
</evidence>
<evidence type="ECO:0000313" key="4">
    <source>
        <dbReference type="Proteomes" id="UP000253790"/>
    </source>
</evidence>
<evidence type="ECO:0000313" key="3">
    <source>
        <dbReference type="EMBL" id="AXH97188.1"/>
    </source>
</evidence>
<dbReference type="PROSITE" id="PS51257">
    <property type="entry name" value="PROKAR_LIPOPROTEIN"/>
    <property type="match status" value="1"/>
</dbReference>
<dbReference type="AlphaFoldDB" id="A0A345NQ80"/>
<name>A0A345NQ80_9MICO</name>
<dbReference type="RefSeq" id="WP_114929307.1">
    <property type="nucleotide sequence ID" value="NZ_CP031229.1"/>
</dbReference>
<keyword evidence="2" id="KW-0732">Signal</keyword>
<keyword evidence="4" id="KW-1185">Reference proteome</keyword>